<name>A0A9Q0K7X6_9MAGN</name>
<keyword evidence="7" id="KW-0072">Autophagy</keyword>
<evidence type="ECO:0000256" key="7">
    <source>
        <dbReference type="ARBA" id="ARBA00023006"/>
    </source>
</evidence>
<dbReference type="GO" id="GO:0043495">
    <property type="term" value="F:protein-membrane adaptor activity"/>
    <property type="evidence" value="ECO:0007669"/>
    <property type="project" value="TreeGrafter"/>
</dbReference>
<dbReference type="GO" id="GO:0005789">
    <property type="term" value="C:endoplasmic reticulum membrane"/>
    <property type="evidence" value="ECO:0007669"/>
    <property type="project" value="UniProtKB-SubCell"/>
</dbReference>
<dbReference type="EMBL" id="JAMYWD010000007">
    <property type="protein sequence ID" value="KAJ4965491.1"/>
    <property type="molecule type" value="Genomic_DNA"/>
</dbReference>
<dbReference type="GO" id="GO:0061709">
    <property type="term" value="P:reticulophagy"/>
    <property type="evidence" value="ECO:0007669"/>
    <property type="project" value="TreeGrafter"/>
</dbReference>
<protein>
    <recommendedName>
        <fullName evidence="4">Autophagy-related protein 2</fullName>
    </recommendedName>
</protein>
<organism evidence="13 14">
    <name type="scientific">Protea cynaroides</name>
    <dbReference type="NCBI Taxonomy" id="273540"/>
    <lineage>
        <taxon>Eukaryota</taxon>
        <taxon>Viridiplantae</taxon>
        <taxon>Streptophyta</taxon>
        <taxon>Embryophyta</taxon>
        <taxon>Tracheophyta</taxon>
        <taxon>Spermatophyta</taxon>
        <taxon>Magnoliopsida</taxon>
        <taxon>Proteales</taxon>
        <taxon>Proteaceae</taxon>
        <taxon>Protea</taxon>
    </lineage>
</organism>
<keyword evidence="5" id="KW-0813">Transport</keyword>
<keyword evidence="6" id="KW-0256">Endoplasmic reticulum</keyword>
<reference evidence="13" key="1">
    <citation type="journal article" date="2023" name="Plant J.">
        <title>The genome of the king protea, Protea cynaroides.</title>
        <authorList>
            <person name="Chang J."/>
            <person name="Duong T.A."/>
            <person name="Schoeman C."/>
            <person name="Ma X."/>
            <person name="Roodt D."/>
            <person name="Barker N."/>
            <person name="Li Z."/>
            <person name="Van de Peer Y."/>
            <person name="Mizrachi E."/>
        </authorList>
    </citation>
    <scope>NUCLEOTIDE SEQUENCE</scope>
    <source>
        <tissue evidence="13">Young leaves</tissue>
    </source>
</reference>
<dbReference type="OrthoDB" id="18982at2759"/>
<comment type="caution">
    <text evidence="13">The sequence shown here is derived from an EMBL/GenBank/DDBJ whole genome shotgun (WGS) entry which is preliminary data.</text>
</comment>
<evidence type="ECO:0000256" key="10">
    <source>
        <dbReference type="ARBA" id="ARBA00024479"/>
    </source>
</evidence>
<proteinExistence type="inferred from homology"/>
<dbReference type="InterPro" id="IPR026849">
    <property type="entry name" value="ATG2"/>
</dbReference>
<evidence type="ECO:0000256" key="8">
    <source>
        <dbReference type="ARBA" id="ARBA00023055"/>
    </source>
</evidence>
<evidence type="ECO:0000256" key="5">
    <source>
        <dbReference type="ARBA" id="ARBA00022448"/>
    </source>
</evidence>
<comment type="subcellular location">
    <subcellularLocation>
        <location evidence="1">Endoplasmic reticulum membrane</location>
        <topology evidence="1">Peripheral membrane protein</topology>
    </subcellularLocation>
    <subcellularLocation>
        <location evidence="2">Preautophagosomal structure membrane</location>
        <topology evidence="2">Peripheral membrane protein</topology>
    </subcellularLocation>
</comment>
<dbReference type="GO" id="GO:0032266">
    <property type="term" value="F:phosphatidylinositol-3-phosphate binding"/>
    <property type="evidence" value="ECO:0007669"/>
    <property type="project" value="TreeGrafter"/>
</dbReference>
<evidence type="ECO:0000256" key="4">
    <source>
        <dbReference type="ARBA" id="ARBA00018070"/>
    </source>
</evidence>
<evidence type="ECO:0000313" key="13">
    <source>
        <dbReference type="EMBL" id="KAJ4965491.1"/>
    </source>
</evidence>
<evidence type="ECO:0000256" key="2">
    <source>
        <dbReference type="ARBA" id="ARBA00004623"/>
    </source>
</evidence>
<sequence>MFSWNFAKSAESLFSRWAIKRFCKFLLKKKLGQFILGDIDLGQLDVQLGAGTIQLNDLALNVDFLNQKLIASKVFIKEGSIGSLLVKVPWKGKGCQIEVDELELVLAPLVEDNLAGAETNLYSQDCKQSGNHGFESLKHEMVNDASTSISLDVREGVKTIAKMVQWFLTSFNIKIKKLIVAFDPCSMGQMNARSQTTLVLRVIETECGTCVSEDAAVSSDIEVESFLGMTRLTNFIKFKGAVVELLHMDDVDNQTQLPCAPGSCPSNVTTTVLTGESGGFSGALKLSIPWKNGSLDIRKVDADVFTEPMELRFQPSTIKWIICLWESLNLSGMDGQSHMNYKAKDSTFTPPFQSLSSTSSSAAVATDKLMPNSENFLGDFGYPTSQETAAEALLPGSKVIPNWVPLSSNKDQGERSVAEIDYGASIDQFFECFDGMRNSQSALGNSGIWNLTSSVFTAITAASSLASGSLHIPNEQKHVETNFKATVAGISVILSFHDEEQKHACDFKSTHYLGAKCGDVILVLRNTPQEMKFEAVVKHIELDDYFSKGNEAVGSGFTENGICKQILFVQHLQEEVQGALPSFPLPADDLVTQRVAISSDIHSGTIPKDDLVKVKLLKTSSVNHCQVTVNSAYSNDGLKGSMHFSVELPQFIFWVNFNLLNMLFNLLDQVGVSSETNNADKCSGTKDFSQQQHDFSCHGGMEEGAISSVTTHPQKADLQGNILFPNARILLCFPFKCNGDFGCYTTTWDQFIAIDFCPPLSKEKIQNRDSQKGYSSGVSGSVHLNFGNIVLYIINSCKNATGSNPLIPKHAFSAQKVFFVTGRRGRYPGVIMSWREGPVTGPWVAKRAQSLATAQCSMSRNKVRGCGSEFASVTTLEDIENIHSHTRQEMILSSAFFLHVHLTSVKIHLNSSQFKDLHRLLNQVLDGLAFNKTAAPCHNPRREASASQVSILAECDSLEILIDVDRVEDIKSSLEKELPGSWYSMKLKVQRFELLSVSNTGGINGAKFVWMGHGEGELWGSITGAPSQEFLLITCSNSTIGRGDGEGTNALSSGSAGTTIVHLWDPQSFQCITSVTIRCSTIVAPGGRLDWLNSISYFFSLPSDDETEQKLVESSEGDSPYQAAFAFNLVDVALSYEPHIKNLIGEELGEQFVACLLAAASLNISNQTVSNSMDNDYKIRVQDLGLLLCALSGSENAKSTCSVEYLQRMGYVKVAGEAFVEAVLRTNCKNGLLWEVECSECHINLDTCHDTTSGLLCLVAQLQQLFAPDVEESVVHLQTRWNNVQQVHDGDAIISETIISNGGSVSSSPPHYALSLDSNSGSSVVGLMDEISEDAFNLDEFRTSTCDTCGSQFYISLDGDLLGDGSNLDNCHARAVSHNSSFNESMSGLGVESTHASSLQGEHFPEFIEGYYLSELCPLSELSTSNQSLPQILKCKSSNADRDGGTGNSGWYQDASLRIVENHISDVSDHPGEYKFFSGELPSTSSDGLCKASQRVLLKKIDVRWRMYGGTDWHDSGKSGQLTTNSSGRDTTVCLEFVLSKMDIRYDMFPDGEIFVSKLSVSVQDFHLYDSSRHAPWKLVLGYYHSKDHPRESSAKAFKMDLEAVRPDPSTPLEEYRLSIAFLPLLVHLHQDQLDFLISFFGGKESSLNQSPNMAQDFDGSRMSPEKTSNFGGHAIAEEALLPYFQKFDIWPVLVRVDYIPSRFDLAALRSGRYVELVNLVPWKGVELHLNHVHAVGVYGWNRVGETIVGEWLEDISQNQIHKFLKGLPTIRSLLAVGSGATKLVSLPVKNYKKDQRLLKGMQRGAIAFLRSISLEAVTLGVHLAAGAHDILLQTEYILTSIPPSAPSSMRSRTNSNIRSNQPKDAQQGIQQAYESLSDGLEKTASALVGTPLKTYHRGAGAGSALVSAVCAAPVAAIAPASAAARAVHYALLGVRNSLDPEHKKESMEKYLGPTQPREHS</sequence>
<comment type="catalytic activity">
    <reaction evidence="10">
        <text>a 1,2-diacyl-sn-glycero-3-phospho-L-serine(in) = a 1,2-diacyl-sn-glycero-3-phospho-L-serine(out)</text>
        <dbReference type="Rhea" id="RHEA:38663"/>
        <dbReference type="ChEBI" id="CHEBI:57262"/>
    </reaction>
</comment>
<dbReference type="PANTHER" id="PTHR13190">
    <property type="entry name" value="AUTOPHAGY-RELATED 2, ISOFORM A"/>
    <property type="match status" value="1"/>
</dbReference>
<comment type="catalytic activity">
    <reaction evidence="11">
        <text>a 1,2-diacyl-sn-glycero-3-phosphoethanolamine(in) = a 1,2-diacyl-sn-glycero-3-phosphoethanolamine(out)</text>
        <dbReference type="Rhea" id="RHEA:38895"/>
        <dbReference type="ChEBI" id="CHEBI:64612"/>
    </reaction>
</comment>
<feature type="region of interest" description="Disordered" evidence="12">
    <location>
        <begin position="1942"/>
        <end position="1961"/>
    </location>
</feature>
<dbReference type="Pfam" id="PF13329">
    <property type="entry name" value="ATG2_CAD"/>
    <property type="match status" value="3"/>
</dbReference>
<accession>A0A9Q0K7X6</accession>
<feature type="compositionally biased region" description="Polar residues" evidence="12">
    <location>
        <begin position="1847"/>
        <end position="1869"/>
    </location>
</feature>
<dbReference type="GO" id="GO:0061723">
    <property type="term" value="P:glycophagy"/>
    <property type="evidence" value="ECO:0007669"/>
    <property type="project" value="TreeGrafter"/>
</dbReference>
<dbReference type="GO" id="GO:0006869">
    <property type="term" value="P:lipid transport"/>
    <property type="evidence" value="ECO:0007669"/>
    <property type="project" value="UniProtKB-KW"/>
</dbReference>
<dbReference type="GO" id="GO:0034045">
    <property type="term" value="C:phagophore assembly site membrane"/>
    <property type="evidence" value="ECO:0007669"/>
    <property type="project" value="UniProtKB-SubCell"/>
</dbReference>
<keyword evidence="8" id="KW-0445">Lipid transport</keyword>
<dbReference type="PANTHER" id="PTHR13190:SF1">
    <property type="entry name" value="AUTOPHAGY-RELATED 2, ISOFORM A"/>
    <property type="match status" value="1"/>
</dbReference>
<dbReference type="GO" id="GO:0034727">
    <property type="term" value="P:piecemeal microautophagy of the nucleus"/>
    <property type="evidence" value="ECO:0007669"/>
    <property type="project" value="TreeGrafter"/>
</dbReference>
<evidence type="ECO:0000256" key="12">
    <source>
        <dbReference type="SAM" id="MobiDB-lite"/>
    </source>
</evidence>
<comment type="similarity">
    <text evidence="3">Belongs to the ATG2 family.</text>
</comment>
<gene>
    <name evidence="13" type="ORF">NE237_017340</name>
</gene>
<evidence type="ECO:0000256" key="3">
    <source>
        <dbReference type="ARBA" id="ARBA00009714"/>
    </source>
</evidence>
<evidence type="ECO:0000256" key="9">
    <source>
        <dbReference type="ARBA" id="ARBA00023136"/>
    </source>
</evidence>
<dbReference type="Proteomes" id="UP001141806">
    <property type="component" value="Unassembled WGS sequence"/>
</dbReference>
<evidence type="ECO:0000256" key="6">
    <source>
        <dbReference type="ARBA" id="ARBA00022824"/>
    </source>
</evidence>
<keyword evidence="14" id="KW-1185">Reference proteome</keyword>
<evidence type="ECO:0000256" key="11">
    <source>
        <dbReference type="ARBA" id="ARBA00024615"/>
    </source>
</evidence>
<dbReference type="GO" id="GO:0061908">
    <property type="term" value="C:phagophore"/>
    <property type="evidence" value="ECO:0007669"/>
    <property type="project" value="TreeGrafter"/>
</dbReference>
<evidence type="ECO:0000313" key="14">
    <source>
        <dbReference type="Proteomes" id="UP001141806"/>
    </source>
</evidence>
<dbReference type="GO" id="GO:0000045">
    <property type="term" value="P:autophagosome assembly"/>
    <property type="evidence" value="ECO:0007669"/>
    <property type="project" value="TreeGrafter"/>
</dbReference>
<feature type="region of interest" description="Disordered" evidence="12">
    <location>
        <begin position="1844"/>
        <end position="1869"/>
    </location>
</feature>
<evidence type="ECO:0000256" key="1">
    <source>
        <dbReference type="ARBA" id="ARBA00004406"/>
    </source>
</evidence>
<dbReference type="GO" id="GO:0000422">
    <property type="term" value="P:autophagy of mitochondrion"/>
    <property type="evidence" value="ECO:0007669"/>
    <property type="project" value="TreeGrafter"/>
</dbReference>
<keyword evidence="9" id="KW-0472">Membrane</keyword>